<reference evidence="3" key="1">
    <citation type="submission" date="2021-01" db="EMBL/GenBank/DDBJ databases">
        <authorList>
            <consortium name="Genoscope - CEA"/>
            <person name="William W."/>
        </authorList>
    </citation>
    <scope>NUCLEOTIDE SEQUENCE</scope>
</reference>
<dbReference type="InterPro" id="IPR010441">
    <property type="entry name" value="CH_2"/>
</dbReference>
<organism evidence="3 4">
    <name type="scientific">Paramecium octaurelia</name>
    <dbReference type="NCBI Taxonomy" id="43137"/>
    <lineage>
        <taxon>Eukaryota</taxon>
        <taxon>Sar</taxon>
        <taxon>Alveolata</taxon>
        <taxon>Ciliophora</taxon>
        <taxon>Intramacronucleata</taxon>
        <taxon>Oligohymenophorea</taxon>
        <taxon>Peniculida</taxon>
        <taxon>Parameciidae</taxon>
        <taxon>Paramecium</taxon>
    </lineage>
</organism>
<dbReference type="PROSITE" id="PS50021">
    <property type="entry name" value="CH"/>
    <property type="match status" value="1"/>
</dbReference>
<dbReference type="EMBL" id="CAJJDP010000119">
    <property type="protein sequence ID" value="CAD8199508.1"/>
    <property type="molecule type" value="Genomic_DNA"/>
</dbReference>
<gene>
    <name evidence="3" type="ORF">POCTA_138.1.T1190154</name>
</gene>
<evidence type="ECO:0000259" key="2">
    <source>
        <dbReference type="PROSITE" id="PS50021"/>
    </source>
</evidence>
<sequence>MKLQLTKCGIYSFYLINLREKPYPLIQQQGNEIKILQKLLNCNMKLDLDIYQWLVKINVLQELPINNLFAHVDQALEEQFLNGIIVSQILKQFDQKIEVDVKQGNSNAIRLFNWNNVCRSLQQINITLDDDIKISIVKGDTQMLMQFLKEIKQHYEMAFYVEEQVSTTTRFDSQQNEPQEISIDEIDPEKPLNQTQSLLEFIIVSLCKHFTLKPKQAVVLLNQNYKQLSNILIKGNKSFKSVINWLMELSKYINHIIKFVTYKIDILLSLLKAGLVSQNNEVCYWTLYIIEGILINLPQKELLEDVYAWLVREHGGLIVLILSQQRHHQYLEQVCKIYSVVSQYNVVDFFDVQLRKILKSGKEYIDFINGIIQTIQIRDQMQELNLFELFASHAVKLFEPQHTAMERMTALKYFEHYWIFYPQSFVLKQMEQYLLNSRKATRESSFAMRIFTYQSLFRILDNLALQKDKYAALLYKKLVFSLIENFDQKEVREFLVANFLMLIRKYSTIPIDILIIPMVKQLQIEQNEVQINIVDFQLLKSVCTHPKIDVNMAILMLDMLSKLYLSSIMFYQLAFQQIQLLLTRFIKSNSVQEFTFNLVKIAISEYYGNYQEHIKSNPKSILNRSPDENIKRQQFRSQIISLIKFIINLRSFELNEQIKPVIAHFYLEIQQNLKTESKALFMLLGHFGDPQEIIQEEQKKQKQVNQQQPQQSIFQSQIVKSQLQGSKISNAQSNLIHPKSNKGTISQKDDPFRELRDDANKPTLTMLGNLSLNFDEQSLLKQFELL</sequence>
<comment type="caution">
    <text evidence="3">The sequence shown here is derived from an EMBL/GenBank/DDBJ whole genome shotgun (WGS) entry which is preliminary data.</text>
</comment>
<dbReference type="OrthoDB" id="305343at2759"/>
<keyword evidence="4" id="KW-1185">Reference proteome</keyword>
<dbReference type="OMA" id="FEHYWIF"/>
<proteinExistence type="predicted"/>
<dbReference type="AlphaFoldDB" id="A0A8S1XF34"/>
<feature type="compositionally biased region" description="Basic and acidic residues" evidence="1">
    <location>
        <begin position="747"/>
        <end position="756"/>
    </location>
</feature>
<accession>A0A8S1XF34</accession>
<evidence type="ECO:0000313" key="3">
    <source>
        <dbReference type="EMBL" id="CAD8199508.1"/>
    </source>
</evidence>
<protein>
    <recommendedName>
        <fullName evidence="2">Calponin-homology (CH) domain-containing protein</fullName>
    </recommendedName>
</protein>
<evidence type="ECO:0000256" key="1">
    <source>
        <dbReference type="SAM" id="MobiDB-lite"/>
    </source>
</evidence>
<name>A0A8S1XF34_PAROT</name>
<dbReference type="Pfam" id="PF06294">
    <property type="entry name" value="CH_2"/>
    <property type="match status" value="1"/>
</dbReference>
<feature type="domain" description="Calponin-homology (CH)" evidence="2">
    <location>
        <begin position="44"/>
        <end position="156"/>
    </location>
</feature>
<dbReference type="InterPro" id="IPR001715">
    <property type="entry name" value="CH_dom"/>
</dbReference>
<evidence type="ECO:0000313" key="4">
    <source>
        <dbReference type="Proteomes" id="UP000683925"/>
    </source>
</evidence>
<dbReference type="Proteomes" id="UP000683925">
    <property type="component" value="Unassembled WGS sequence"/>
</dbReference>
<feature type="compositionally biased region" description="Polar residues" evidence="1">
    <location>
        <begin position="731"/>
        <end position="746"/>
    </location>
</feature>
<feature type="region of interest" description="Disordered" evidence="1">
    <location>
        <begin position="731"/>
        <end position="756"/>
    </location>
</feature>
<dbReference type="GO" id="GO:0005737">
    <property type="term" value="C:cytoplasm"/>
    <property type="evidence" value="ECO:0007669"/>
    <property type="project" value="UniProtKB-ARBA"/>
</dbReference>